<sequence>MSDENAPGAAASSAAHADRLAATAFFNALLREIDDWRLEADGERAVAVVALDGRDEHRLRITLVHRSLAGRCRLQLPLQLEENGERREIAFIEAVARLLEAPAVACHPLIGELDGRRRDDFLASVTASRDNIAASLAERDDLERLGDGPVGFLMAEQGLLVGHDFHPAPKSRAPFSEEEARAFTPEHRARFRLQWWAIAPQRAVGASSREASAGALLHDLLPATLATRLPEDYCALPLHPWQARFLAGREEVRALLDADELRILGEEPGPSAEEGGRWWYPTSSHRSLWSPQAEWMVKGSLSARLTNSVRVLHADEVMRGLRLDRWWPRVAADIRSRFQLLQEPAWLGWKDAAGEIEEASLALLRDNPIRDGETPLAVLATLTQPLAEGGETLLSAGVRRLAESRGWTPQHAAEQWFDDYCEAVLSPLIRLVTEEGIVLLAHQQNIVLRLDGERPVGVVYRDCQGSGVTEHFFTRYPDETVSADHRITSDMLMRYFPYYVMLNATMAVSAALAEAGLADERALMSRLRAFLEALAVQQRGREASDPVLLEHLLDAPHFAAKGNFFCYLAGINESTLDDPSRIYISVPNPIRAVGAVQQVSRSAADSRHRLRSGSGGGYRDRHPASDAGG</sequence>
<evidence type="ECO:0000259" key="3">
    <source>
        <dbReference type="Pfam" id="PF04183"/>
    </source>
</evidence>
<evidence type="ECO:0000256" key="2">
    <source>
        <dbReference type="SAM" id="MobiDB-lite"/>
    </source>
</evidence>
<comment type="similarity">
    <text evidence="1">Belongs to the IucA/IucC family.</text>
</comment>
<dbReference type="RefSeq" id="WP_019951195.1">
    <property type="nucleotide sequence ID" value="NZ_JBHLVX010000060.1"/>
</dbReference>
<evidence type="ECO:0000259" key="4">
    <source>
        <dbReference type="Pfam" id="PF06276"/>
    </source>
</evidence>
<dbReference type="InterPro" id="IPR007310">
    <property type="entry name" value="Aerobactin_biosyn_IucA/IucC_N"/>
</dbReference>
<dbReference type="Pfam" id="PF06276">
    <property type="entry name" value="FhuF"/>
    <property type="match status" value="1"/>
</dbReference>
<evidence type="ECO:0000313" key="6">
    <source>
        <dbReference type="Proteomes" id="UP001589814"/>
    </source>
</evidence>
<protein>
    <submittedName>
        <fullName evidence="5">IucA/IucC family protein</fullName>
    </submittedName>
</protein>
<reference evidence="5 6" key="1">
    <citation type="submission" date="2024-09" db="EMBL/GenBank/DDBJ databases">
        <authorList>
            <person name="Sun Q."/>
            <person name="Mori K."/>
        </authorList>
    </citation>
    <scope>NUCLEOTIDE SEQUENCE [LARGE SCALE GENOMIC DNA]</scope>
    <source>
        <strain evidence="5 6">CCM 7415</strain>
    </source>
</reference>
<dbReference type="Gene3D" id="1.10.510.40">
    <property type="match status" value="1"/>
</dbReference>
<dbReference type="EMBL" id="JBHLVX010000060">
    <property type="protein sequence ID" value="MFC0269559.1"/>
    <property type="molecule type" value="Genomic_DNA"/>
</dbReference>
<keyword evidence="6" id="KW-1185">Reference proteome</keyword>
<proteinExistence type="inferred from homology"/>
<feature type="region of interest" description="Disordered" evidence="2">
    <location>
        <begin position="601"/>
        <end position="629"/>
    </location>
</feature>
<dbReference type="PANTHER" id="PTHR34384:SF5">
    <property type="entry name" value="L-2,3-DIAMINOPROPANOATE--CITRATE LIGASE"/>
    <property type="match status" value="1"/>
</dbReference>
<dbReference type="InterPro" id="IPR037455">
    <property type="entry name" value="LucA/IucC-like"/>
</dbReference>
<dbReference type="Pfam" id="PF04183">
    <property type="entry name" value="IucA_IucC"/>
    <property type="match status" value="1"/>
</dbReference>
<evidence type="ECO:0000313" key="5">
    <source>
        <dbReference type="EMBL" id="MFC0269559.1"/>
    </source>
</evidence>
<gene>
    <name evidence="5" type="ORF">ACFFHW_16450</name>
</gene>
<feature type="domain" description="Aerobactin siderophore biosynthesis IucA/IucC N-terminal" evidence="3">
    <location>
        <begin position="152"/>
        <end position="383"/>
    </location>
</feature>
<feature type="domain" description="Aerobactin siderophore biosynthesis IucA/IucC-like C-terminal" evidence="4">
    <location>
        <begin position="414"/>
        <end position="573"/>
    </location>
</feature>
<dbReference type="Proteomes" id="UP001589814">
    <property type="component" value="Unassembled WGS sequence"/>
</dbReference>
<dbReference type="InterPro" id="IPR022770">
    <property type="entry name" value="IucA/IucC-like_C"/>
</dbReference>
<accession>A0ABV6G8I2</accession>
<organism evidence="5 6">
    <name type="scientific">Kushneria aurantia</name>
    <dbReference type="NCBI Taxonomy" id="504092"/>
    <lineage>
        <taxon>Bacteria</taxon>
        <taxon>Pseudomonadati</taxon>
        <taxon>Pseudomonadota</taxon>
        <taxon>Gammaproteobacteria</taxon>
        <taxon>Oceanospirillales</taxon>
        <taxon>Halomonadaceae</taxon>
        <taxon>Kushneria</taxon>
    </lineage>
</organism>
<comment type="caution">
    <text evidence="5">The sequence shown here is derived from an EMBL/GenBank/DDBJ whole genome shotgun (WGS) entry which is preliminary data.</text>
</comment>
<name>A0ABV6G8I2_9GAMM</name>
<evidence type="ECO:0000256" key="1">
    <source>
        <dbReference type="ARBA" id="ARBA00007832"/>
    </source>
</evidence>
<dbReference type="PANTHER" id="PTHR34384">
    <property type="entry name" value="L-2,3-DIAMINOPROPANOATE--CITRATE LIGASE"/>
    <property type="match status" value="1"/>
</dbReference>
<feature type="compositionally biased region" description="Basic and acidic residues" evidence="2">
    <location>
        <begin position="618"/>
        <end position="629"/>
    </location>
</feature>